<evidence type="ECO:0000313" key="2">
    <source>
        <dbReference type="Proteomes" id="UP000265140"/>
    </source>
</evidence>
<proteinExistence type="predicted"/>
<reference evidence="1" key="3">
    <citation type="submission" date="2025-08" db="UniProtKB">
        <authorList>
            <consortium name="Ensembl"/>
        </authorList>
    </citation>
    <scope>IDENTIFICATION</scope>
</reference>
<dbReference type="Ensembl" id="ENSELUT00000005659.3">
    <property type="protein sequence ID" value="ENSELUP00000008371.2"/>
    <property type="gene ID" value="ENSELUG00000009018.3"/>
</dbReference>
<dbReference type="AlphaFoldDB" id="A0A3P8XV90"/>
<organism evidence="1 2">
    <name type="scientific">Esox lucius</name>
    <name type="common">Northern pike</name>
    <dbReference type="NCBI Taxonomy" id="8010"/>
    <lineage>
        <taxon>Eukaryota</taxon>
        <taxon>Metazoa</taxon>
        <taxon>Chordata</taxon>
        <taxon>Craniata</taxon>
        <taxon>Vertebrata</taxon>
        <taxon>Euteleostomi</taxon>
        <taxon>Actinopterygii</taxon>
        <taxon>Neopterygii</taxon>
        <taxon>Teleostei</taxon>
        <taxon>Protacanthopterygii</taxon>
        <taxon>Esociformes</taxon>
        <taxon>Esocidae</taxon>
        <taxon>Esox</taxon>
    </lineage>
</organism>
<dbReference type="InParanoid" id="A0A3P8XV90"/>
<protein>
    <submittedName>
        <fullName evidence="1">Uncharacterized protein</fullName>
    </submittedName>
</protein>
<name>A0A3P8XV90_ESOLU</name>
<reference evidence="2" key="1">
    <citation type="journal article" date="2014" name="PLoS ONE">
        <title>The genome and linkage map of the northern pike (Esox lucius): conserved synteny revealed between the salmonid sister group and the Neoteleostei.</title>
        <authorList>
            <person name="Rondeau E.B."/>
            <person name="Minkley D.R."/>
            <person name="Leong J.S."/>
            <person name="Messmer A.M."/>
            <person name="Jantzen J.R."/>
            <person name="von Schalburg K.R."/>
            <person name="Lemon C."/>
            <person name="Bird N.H."/>
            <person name="Koop B.F."/>
        </authorList>
    </citation>
    <scope>NUCLEOTIDE SEQUENCE</scope>
</reference>
<evidence type="ECO:0000313" key="1">
    <source>
        <dbReference type="Ensembl" id="ENSELUP00000008371.2"/>
    </source>
</evidence>
<accession>A0A3P8XV90</accession>
<reference evidence="1" key="4">
    <citation type="submission" date="2025-09" db="UniProtKB">
        <authorList>
            <consortium name="Ensembl"/>
        </authorList>
    </citation>
    <scope>IDENTIFICATION</scope>
</reference>
<sequence length="129" mass="14417">YYDNTLVVVNQRSPFVLVLNGYVAAQNLDKDLTKLEGGEVVQEGVEHRTEVEEGVRYRLQCHIAAEVGQGPAGLWHCGSHQATHLVGQPKQCSGRPWHLNDAQLTLRGLKCAKKTSPTQLHHHHQPAQW</sequence>
<dbReference type="Proteomes" id="UP000265140">
    <property type="component" value="Chromosome 16"/>
</dbReference>
<dbReference type="GeneTree" id="ENSGT00910000148192"/>
<keyword evidence="2" id="KW-1185">Reference proteome</keyword>
<reference evidence="1" key="2">
    <citation type="submission" date="2020-02" db="EMBL/GenBank/DDBJ databases">
        <title>Esox lucius (northern pike) genome, fEsoLuc1, primary haplotype.</title>
        <authorList>
            <person name="Myers G."/>
            <person name="Karagic N."/>
            <person name="Meyer A."/>
            <person name="Pippel M."/>
            <person name="Reichard M."/>
            <person name="Winkler S."/>
            <person name="Tracey A."/>
            <person name="Sims Y."/>
            <person name="Howe K."/>
            <person name="Rhie A."/>
            <person name="Formenti G."/>
            <person name="Durbin R."/>
            <person name="Fedrigo O."/>
            <person name="Jarvis E.D."/>
        </authorList>
    </citation>
    <scope>NUCLEOTIDE SEQUENCE [LARGE SCALE GENOMIC DNA]</scope>
</reference>